<proteinExistence type="predicted"/>
<dbReference type="InterPro" id="IPR041320">
    <property type="entry name" value="CxC1"/>
</dbReference>
<feature type="domain" description="CxC1-like cysteine cluster associated with KDZ transposases" evidence="2">
    <location>
        <begin position="24"/>
        <end position="66"/>
    </location>
</feature>
<dbReference type="STRING" id="27349.A0A0L6UKW7"/>
<dbReference type="Proteomes" id="UP000037035">
    <property type="component" value="Unassembled WGS sequence"/>
</dbReference>
<evidence type="ECO:0000313" key="4">
    <source>
        <dbReference type="Proteomes" id="UP000037035"/>
    </source>
</evidence>
<dbReference type="VEuPathDB" id="FungiDB:VP01_5160g1"/>
<gene>
    <name evidence="3" type="ORF">VP01_5160g1</name>
</gene>
<name>A0A0L6UKW7_9BASI</name>
<dbReference type="InterPro" id="IPR040521">
    <property type="entry name" value="KDZ"/>
</dbReference>
<dbReference type="OrthoDB" id="2506814at2759"/>
<evidence type="ECO:0000256" key="1">
    <source>
        <dbReference type="SAM" id="Phobius"/>
    </source>
</evidence>
<reference evidence="3 4" key="1">
    <citation type="submission" date="2015-08" db="EMBL/GenBank/DDBJ databases">
        <title>Next Generation Sequencing and Analysis of the Genome of Puccinia sorghi L Schw, the Causal Agent of Maize Common Rust.</title>
        <authorList>
            <person name="Rochi L."/>
            <person name="Burguener G."/>
            <person name="Darino M."/>
            <person name="Turjanski A."/>
            <person name="Kreff E."/>
            <person name="Dieguez M.J."/>
            <person name="Sacco F."/>
        </authorList>
    </citation>
    <scope>NUCLEOTIDE SEQUENCE [LARGE SCALE GENOMIC DNA]</scope>
    <source>
        <strain evidence="3 4">RO10H11247</strain>
    </source>
</reference>
<dbReference type="Pfam" id="PF18758">
    <property type="entry name" value="KDZ"/>
    <property type="match status" value="1"/>
</dbReference>
<dbReference type="PANTHER" id="PTHR33096">
    <property type="entry name" value="CXC2 DOMAIN-CONTAINING PROTEIN"/>
    <property type="match status" value="1"/>
</dbReference>
<dbReference type="PANTHER" id="PTHR33096:SF1">
    <property type="entry name" value="CXC1-LIKE CYSTEINE CLUSTER ASSOCIATED WITH KDZ TRANSPOSASES DOMAIN-CONTAINING PROTEIN"/>
    <property type="match status" value="1"/>
</dbReference>
<keyword evidence="4" id="KW-1185">Reference proteome</keyword>
<dbReference type="AlphaFoldDB" id="A0A0L6UKW7"/>
<dbReference type="EMBL" id="LAVV01010343">
    <property type="protein sequence ID" value="KNZ49183.1"/>
    <property type="molecule type" value="Genomic_DNA"/>
</dbReference>
<protein>
    <recommendedName>
        <fullName evidence="2">CxC1-like cysteine cluster associated with KDZ transposases domain-containing protein</fullName>
    </recommendedName>
</protein>
<keyword evidence="1" id="KW-0472">Membrane</keyword>
<organism evidence="3 4">
    <name type="scientific">Puccinia sorghi</name>
    <dbReference type="NCBI Taxonomy" id="27349"/>
    <lineage>
        <taxon>Eukaryota</taxon>
        <taxon>Fungi</taxon>
        <taxon>Dikarya</taxon>
        <taxon>Basidiomycota</taxon>
        <taxon>Pucciniomycotina</taxon>
        <taxon>Pucciniomycetes</taxon>
        <taxon>Pucciniales</taxon>
        <taxon>Pucciniaceae</taxon>
        <taxon>Puccinia</taxon>
    </lineage>
</organism>
<dbReference type="Pfam" id="PF18802">
    <property type="entry name" value="CxC1"/>
    <property type="match status" value="1"/>
</dbReference>
<feature type="transmembrane region" description="Helical" evidence="1">
    <location>
        <begin position="130"/>
        <end position="154"/>
    </location>
</feature>
<sequence>MVFAYALSNHRPLHWPLSYILQIHAGPAKPQTAYSIRLIQYHHFLWQTAVISASSYVKAQLAFLNSCTKHAIFSDSGTFQRQNINFTFTANDTHNYSTWEKCDDNSLFESACRHDTPLMFANIHKTGEKLYYPVPILRSIPALLFLMWGVLALFNQLL</sequence>
<comment type="caution">
    <text evidence="3">The sequence shown here is derived from an EMBL/GenBank/DDBJ whole genome shotgun (WGS) entry which is preliminary data.</text>
</comment>
<accession>A0A0L6UKW7</accession>
<evidence type="ECO:0000259" key="2">
    <source>
        <dbReference type="Pfam" id="PF18802"/>
    </source>
</evidence>
<keyword evidence="1" id="KW-1133">Transmembrane helix</keyword>
<keyword evidence="1" id="KW-0812">Transmembrane</keyword>
<evidence type="ECO:0000313" key="3">
    <source>
        <dbReference type="EMBL" id="KNZ49183.1"/>
    </source>
</evidence>